<evidence type="ECO:0000256" key="12">
    <source>
        <dbReference type="SAM" id="MobiDB-lite"/>
    </source>
</evidence>
<keyword evidence="8 10" id="KW-0539">Nucleus</keyword>
<feature type="coiled-coil region" evidence="11">
    <location>
        <begin position="167"/>
        <end position="208"/>
    </location>
</feature>
<dbReference type="Pfam" id="PF11221">
    <property type="entry name" value="Med21"/>
    <property type="match status" value="1"/>
</dbReference>
<comment type="similarity">
    <text evidence="2 10">Belongs to the Mediator complex subunit 21 family.</text>
</comment>
<dbReference type="AlphaFoldDB" id="A0A8H3NKS9"/>
<evidence type="ECO:0000313" key="13">
    <source>
        <dbReference type="EMBL" id="GFF35948.1"/>
    </source>
</evidence>
<keyword evidence="5 10" id="KW-0805">Transcription regulation</keyword>
<feature type="region of interest" description="Disordered" evidence="12">
    <location>
        <begin position="71"/>
        <end position="137"/>
    </location>
</feature>
<evidence type="ECO:0000256" key="2">
    <source>
        <dbReference type="ARBA" id="ARBA00005770"/>
    </source>
</evidence>
<dbReference type="InterPro" id="IPR037212">
    <property type="entry name" value="Med7/Med21-like"/>
</dbReference>
<evidence type="ECO:0000256" key="8">
    <source>
        <dbReference type="ARBA" id="ARBA00023242"/>
    </source>
</evidence>
<accession>A0A8H3NKS9</accession>
<dbReference type="Proteomes" id="UP000465221">
    <property type="component" value="Unassembled WGS sequence"/>
</dbReference>
<name>A0A8H3NKS9_9EURO</name>
<evidence type="ECO:0000256" key="1">
    <source>
        <dbReference type="ARBA" id="ARBA00004123"/>
    </source>
</evidence>
<dbReference type="PANTHER" id="PTHR13381">
    <property type="entry name" value="RNA POLYMERASE II HOLOENZYME COMPONENT SRB7"/>
    <property type="match status" value="1"/>
</dbReference>
<comment type="function">
    <text evidence="9 10">Component of the Mediator complex, a coactivator involved in the regulated transcription of nearly all RNA polymerase II-dependent genes. Mediator functions as a bridge to convey information from gene-specific regulatory proteins to the basal RNA polymerase II transcription machinery. Mediator is recruited to promoters by direct interactions with regulatory proteins and serves as a scaffold for the assembly of a functional preinitiation complex with RNA polymerase II and the general transcription factors.</text>
</comment>
<keyword evidence="11" id="KW-0175">Coiled coil</keyword>
<evidence type="ECO:0000256" key="7">
    <source>
        <dbReference type="ARBA" id="ARBA00023163"/>
    </source>
</evidence>
<keyword evidence="6 10" id="KW-0010">Activator</keyword>
<dbReference type="EMBL" id="BLKC01000027">
    <property type="protein sequence ID" value="GFF35948.1"/>
    <property type="molecule type" value="Genomic_DNA"/>
</dbReference>
<evidence type="ECO:0000313" key="14">
    <source>
        <dbReference type="Proteomes" id="UP000465221"/>
    </source>
</evidence>
<evidence type="ECO:0000256" key="3">
    <source>
        <dbReference type="ARBA" id="ARBA00011837"/>
    </source>
</evidence>
<evidence type="ECO:0000256" key="11">
    <source>
        <dbReference type="SAM" id="Coils"/>
    </source>
</evidence>
<comment type="caution">
    <text evidence="13">The sequence shown here is derived from an EMBL/GenBank/DDBJ whole genome shotgun (WGS) entry which is preliminary data.</text>
</comment>
<dbReference type="Gene3D" id="6.10.280.10">
    <property type="entry name" value="Mediator complex, subunit Med21"/>
    <property type="match status" value="1"/>
</dbReference>
<dbReference type="GO" id="GO:0006357">
    <property type="term" value="P:regulation of transcription by RNA polymerase II"/>
    <property type="evidence" value="ECO:0007669"/>
    <property type="project" value="TreeGrafter"/>
</dbReference>
<dbReference type="GO" id="GO:0003712">
    <property type="term" value="F:transcription coregulator activity"/>
    <property type="evidence" value="ECO:0007669"/>
    <property type="project" value="TreeGrafter"/>
</dbReference>
<dbReference type="InterPro" id="IPR021384">
    <property type="entry name" value="Mediator_Med21"/>
</dbReference>
<sequence>MADILTQLQTCLDQVPHPSTSIPQFKTTNLTLNSQLATQFYATIGYLSTYHDNSPAIPPADVPDAAPALAKIPKNSTAPPVPAGAPVPAQFQASPPAQNPAHGAAGAGTSVGEGGQTPGPAADPNLPAPDSPRTFASRQRELARDLIIKEQQIEYLISVLPGIDSSEAEQEKRIRELESELRRVEEERELKMRELKRLRRTLENVLRAVETGIYGDRALLEKYS</sequence>
<evidence type="ECO:0000256" key="6">
    <source>
        <dbReference type="ARBA" id="ARBA00023159"/>
    </source>
</evidence>
<organism evidence="13 14">
    <name type="scientific">Aspergillus udagawae</name>
    <dbReference type="NCBI Taxonomy" id="91492"/>
    <lineage>
        <taxon>Eukaryota</taxon>
        <taxon>Fungi</taxon>
        <taxon>Dikarya</taxon>
        <taxon>Ascomycota</taxon>
        <taxon>Pezizomycotina</taxon>
        <taxon>Eurotiomycetes</taxon>
        <taxon>Eurotiomycetidae</taxon>
        <taxon>Eurotiales</taxon>
        <taxon>Aspergillaceae</taxon>
        <taxon>Aspergillus</taxon>
        <taxon>Aspergillus subgen. Fumigati</taxon>
    </lineage>
</organism>
<dbReference type="GO" id="GO:0016592">
    <property type="term" value="C:mediator complex"/>
    <property type="evidence" value="ECO:0007669"/>
    <property type="project" value="UniProtKB-UniRule"/>
</dbReference>
<dbReference type="PANTHER" id="PTHR13381:SF0">
    <property type="entry name" value="MEDIATOR OF RNA POLYMERASE II TRANSCRIPTION SUBUNIT 21"/>
    <property type="match status" value="1"/>
</dbReference>
<gene>
    <name evidence="13" type="ORF">IFM46972_04726</name>
</gene>
<comment type="subcellular location">
    <subcellularLocation>
        <location evidence="1 10">Nucleus</location>
    </subcellularLocation>
</comment>
<evidence type="ECO:0000256" key="10">
    <source>
        <dbReference type="RuleBase" id="RU366036"/>
    </source>
</evidence>
<evidence type="ECO:0000256" key="4">
    <source>
        <dbReference type="ARBA" id="ARBA00019691"/>
    </source>
</evidence>
<evidence type="ECO:0000256" key="9">
    <source>
        <dbReference type="ARBA" id="ARBA00025687"/>
    </source>
</evidence>
<feature type="compositionally biased region" description="Gly residues" evidence="12">
    <location>
        <begin position="105"/>
        <end position="117"/>
    </location>
</feature>
<protein>
    <recommendedName>
        <fullName evidence="4 10">Mediator of RNA polymerase II transcription subunit 21</fullName>
    </recommendedName>
</protein>
<evidence type="ECO:0000256" key="5">
    <source>
        <dbReference type="ARBA" id="ARBA00023015"/>
    </source>
</evidence>
<dbReference type="SUPFAM" id="SSF140718">
    <property type="entry name" value="Mediator hinge subcomplex-like"/>
    <property type="match status" value="1"/>
</dbReference>
<proteinExistence type="inferred from homology"/>
<comment type="subunit">
    <text evidence="3 10">Component of the Mediator complex.</text>
</comment>
<keyword evidence="7 10" id="KW-0804">Transcription</keyword>
<reference evidence="13 14" key="1">
    <citation type="submission" date="2020-01" db="EMBL/GenBank/DDBJ databases">
        <title>Draft genome sequence of Aspergillus udagawae IFM 46972.</title>
        <authorList>
            <person name="Takahashi H."/>
            <person name="Yaguchi T."/>
        </authorList>
    </citation>
    <scope>NUCLEOTIDE SEQUENCE [LARGE SCALE GENOMIC DNA]</scope>
    <source>
        <strain evidence="13 14">IFM 46972</strain>
    </source>
</reference>